<proteinExistence type="predicted"/>
<dbReference type="EMBL" id="BNJG01000003">
    <property type="protein sequence ID" value="GHO59629.1"/>
    <property type="molecule type" value="Genomic_DNA"/>
</dbReference>
<accession>A0ABQ3V386</accession>
<sequence length="61" mass="7112">MHLSIYADKQPLQQIAWAFKTAPASPDMREVPQKRHNSGCIHRRIDDRQTTVKRKLLKSTI</sequence>
<organism evidence="1 2">
    <name type="scientific">Ktedonobacter robiniae</name>
    <dbReference type="NCBI Taxonomy" id="2778365"/>
    <lineage>
        <taxon>Bacteria</taxon>
        <taxon>Bacillati</taxon>
        <taxon>Chloroflexota</taxon>
        <taxon>Ktedonobacteria</taxon>
        <taxon>Ktedonobacterales</taxon>
        <taxon>Ktedonobacteraceae</taxon>
        <taxon>Ktedonobacter</taxon>
    </lineage>
</organism>
<evidence type="ECO:0000313" key="2">
    <source>
        <dbReference type="Proteomes" id="UP000654345"/>
    </source>
</evidence>
<evidence type="ECO:0000313" key="1">
    <source>
        <dbReference type="EMBL" id="GHO59629.1"/>
    </source>
</evidence>
<name>A0ABQ3V386_9CHLR</name>
<dbReference type="Proteomes" id="UP000654345">
    <property type="component" value="Unassembled WGS sequence"/>
</dbReference>
<keyword evidence="2" id="KW-1185">Reference proteome</keyword>
<gene>
    <name evidence="1" type="ORF">KSB_81040</name>
</gene>
<protein>
    <submittedName>
        <fullName evidence="1">Uncharacterized protein</fullName>
    </submittedName>
</protein>
<comment type="caution">
    <text evidence="1">The sequence shown here is derived from an EMBL/GenBank/DDBJ whole genome shotgun (WGS) entry which is preliminary data.</text>
</comment>
<reference evidence="1 2" key="1">
    <citation type="journal article" date="2021" name="Int. J. Syst. Evol. Microbiol.">
        <title>Reticulibacter mediterranei gen. nov., sp. nov., within the new family Reticulibacteraceae fam. nov., and Ktedonospora formicarum gen. nov., sp. nov., Ktedonobacter robiniae sp. nov., Dictyobacter formicarum sp. nov. and Dictyobacter arantiisoli sp. nov., belonging to the class Ktedonobacteria.</title>
        <authorList>
            <person name="Yabe S."/>
            <person name="Zheng Y."/>
            <person name="Wang C.M."/>
            <person name="Sakai Y."/>
            <person name="Abe K."/>
            <person name="Yokota A."/>
            <person name="Donadio S."/>
            <person name="Cavaletti L."/>
            <person name="Monciardini P."/>
        </authorList>
    </citation>
    <scope>NUCLEOTIDE SEQUENCE [LARGE SCALE GENOMIC DNA]</scope>
    <source>
        <strain evidence="1 2">SOSP1-30</strain>
    </source>
</reference>